<organism evidence="5 6">
    <name type="scientific">Weissella koreensis</name>
    <dbReference type="NCBI Taxonomy" id="165096"/>
    <lineage>
        <taxon>Bacteria</taxon>
        <taxon>Bacillati</taxon>
        <taxon>Bacillota</taxon>
        <taxon>Bacilli</taxon>
        <taxon>Lactobacillales</taxon>
        <taxon>Lactobacillaceae</taxon>
        <taxon>Weissella</taxon>
    </lineage>
</organism>
<keyword evidence="1" id="KW-0560">Oxidoreductase</keyword>
<evidence type="ECO:0000259" key="3">
    <source>
        <dbReference type="Pfam" id="PF01232"/>
    </source>
</evidence>
<dbReference type="InterPro" id="IPR008927">
    <property type="entry name" value="6-PGluconate_DH-like_C_sf"/>
</dbReference>
<dbReference type="PANTHER" id="PTHR43362">
    <property type="entry name" value="MANNITOL DEHYDROGENASE DSF1-RELATED"/>
    <property type="match status" value="1"/>
</dbReference>
<evidence type="ECO:0000256" key="2">
    <source>
        <dbReference type="ARBA" id="ARBA00048615"/>
    </source>
</evidence>
<protein>
    <submittedName>
        <fullName evidence="5">Mannitol dehydrogenase family protein</fullName>
    </submittedName>
</protein>
<evidence type="ECO:0000313" key="6">
    <source>
        <dbReference type="Proteomes" id="UP000516446"/>
    </source>
</evidence>
<dbReference type="InterPro" id="IPR013328">
    <property type="entry name" value="6PGD_dom2"/>
</dbReference>
<feature type="domain" description="Mannitol dehydrogenase C-terminal" evidence="4">
    <location>
        <begin position="324"/>
        <end position="521"/>
    </location>
</feature>
<dbReference type="RefSeq" id="WP_006844922.1">
    <property type="nucleotide sequence ID" value="NZ_CP026847.1"/>
</dbReference>
<dbReference type="SUPFAM" id="SSF51735">
    <property type="entry name" value="NAD(P)-binding Rossmann-fold domains"/>
    <property type="match status" value="1"/>
</dbReference>
<dbReference type="Proteomes" id="UP000516446">
    <property type="component" value="Chromosome"/>
</dbReference>
<comment type="catalytic activity">
    <reaction evidence="2">
        <text>D-mannitol 1-phosphate + NAD(+) = beta-D-fructose 6-phosphate + NADH + H(+)</text>
        <dbReference type="Rhea" id="RHEA:19661"/>
        <dbReference type="ChEBI" id="CHEBI:15378"/>
        <dbReference type="ChEBI" id="CHEBI:57540"/>
        <dbReference type="ChEBI" id="CHEBI:57634"/>
        <dbReference type="ChEBI" id="CHEBI:57945"/>
        <dbReference type="ChEBI" id="CHEBI:61381"/>
        <dbReference type="EC" id="1.1.1.17"/>
    </reaction>
</comment>
<keyword evidence="6" id="KW-1185">Reference proteome</keyword>
<evidence type="ECO:0000256" key="1">
    <source>
        <dbReference type="ARBA" id="ARBA00023002"/>
    </source>
</evidence>
<dbReference type="AlphaFoldDB" id="A0A7H1MMA4"/>
<feature type="domain" description="Mannitol dehydrogenase N-terminal" evidence="3">
    <location>
        <begin position="41"/>
        <end position="308"/>
    </location>
</feature>
<dbReference type="EMBL" id="CP043431">
    <property type="protein sequence ID" value="QNT64590.1"/>
    <property type="molecule type" value="Genomic_DNA"/>
</dbReference>
<evidence type="ECO:0000259" key="4">
    <source>
        <dbReference type="Pfam" id="PF08125"/>
    </source>
</evidence>
<dbReference type="InterPro" id="IPR036291">
    <property type="entry name" value="NAD(P)-bd_dom_sf"/>
</dbReference>
<proteinExistence type="predicted"/>
<dbReference type="SUPFAM" id="SSF48179">
    <property type="entry name" value="6-phosphogluconate dehydrogenase C-terminal domain-like"/>
    <property type="match status" value="1"/>
</dbReference>
<dbReference type="Pfam" id="PF08125">
    <property type="entry name" value="Mannitol_dh_C"/>
    <property type="match status" value="1"/>
</dbReference>
<dbReference type="InterPro" id="IPR013131">
    <property type="entry name" value="Mannitol_DH_N"/>
</dbReference>
<name>A0A7H1MMA4_9LACO</name>
<dbReference type="GO" id="GO:0008926">
    <property type="term" value="F:mannitol-1-phosphate 5-dehydrogenase activity"/>
    <property type="evidence" value="ECO:0007669"/>
    <property type="project" value="UniProtKB-EC"/>
</dbReference>
<gene>
    <name evidence="5" type="ORF">FY536_04645</name>
</gene>
<dbReference type="Gene3D" id="1.10.1040.10">
    <property type="entry name" value="N-(1-d-carboxylethyl)-l-norvaline Dehydrogenase, domain 2"/>
    <property type="match status" value="1"/>
</dbReference>
<evidence type="ECO:0000313" key="5">
    <source>
        <dbReference type="EMBL" id="QNT64590.1"/>
    </source>
</evidence>
<dbReference type="InterPro" id="IPR013118">
    <property type="entry name" value="Mannitol_DH_C"/>
</dbReference>
<sequence length="542" mass="60834">MRSLLDDYQKNSKDFEDLGIKVPKFDKSKIENTEENVPVWIHFGGGNLFRSFHALIGQSLINQGIMKSGIVVAEMYDDAVINDVYHPYKNMFLSVTMNSDGSFDQELVASVADSIFFNRDNLVGWNKLIKYFEQPELQLITFSITEKGYAIKDMNGNLLPSTLKDISGGPDYATTNMGALTYLLYQRFQAGSKPLALVSTDNFSENGKKLEDAVRVIAQGWVDNGFVGQTFLDYLFNSKKISFPWSMIDRITPNPSEKVAKLLHDEGFEDTEIVHTKKHTNIAPFGNTEETHYLVIEDDFPNGRPDLSKAGVILTNRETVNNVDQMKVTALLNPLHTGLAIYGTLLRISSISLELKDNDLKKLITTLGYDEDLPVVIDPKVINPKEFLDQLIQKRLPNPNIPDTPQRIATDTSQKVGIRYGVTIKNYLSSNELSVDTLEAIPLIIAGWFRYLLAVDDDGKELELSSDPLLENLQNSLNGIELGEKDIDIVKNKVWPILANKEIFGVDLTTTVLSEKILHRFMQLLSGPGAVRQTLHAFAIER</sequence>
<dbReference type="Pfam" id="PF01232">
    <property type="entry name" value="Mannitol_dh"/>
    <property type="match status" value="1"/>
</dbReference>
<reference evidence="5 6" key="1">
    <citation type="submission" date="2019-08" db="EMBL/GenBank/DDBJ databases">
        <authorList>
            <person name="Chang H.C."/>
            <person name="Mun S.Y."/>
        </authorList>
    </citation>
    <scope>NUCLEOTIDE SEQUENCE [LARGE SCALE GENOMIC DNA]</scope>
    <source>
        <strain evidence="5 6">SK</strain>
    </source>
</reference>
<dbReference type="Gene3D" id="3.40.50.720">
    <property type="entry name" value="NAD(P)-binding Rossmann-like Domain"/>
    <property type="match status" value="1"/>
</dbReference>
<accession>A0A7H1MMA4</accession>
<dbReference type="InterPro" id="IPR050988">
    <property type="entry name" value="Mannitol_DH/Oxidoreductase"/>
</dbReference>
<dbReference type="PANTHER" id="PTHR43362:SF1">
    <property type="entry name" value="MANNITOL DEHYDROGENASE 2-RELATED"/>
    <property type="match status" value="1"/>
</dbReference>